<dbReference type="EMBL" id="HE616890">
    <property type="protein sequence ID" value="CCE94871.1"/>
    <property type="molecule type" value="Genomic_DNA"/>
</dbReference>
<dbReference type="KEGG" id="sfh:SFHH103_00371"/>
<dbReference type="HOGENOM" id="CLU_3029223_0_0_5"/>
<evidence type="ECO:0000256" key="1">
    <source>
        <dbReference type="SAM" id="MobiDB-lite"/>
    </source>
</evidence>
<name>G9A0X0_SINF1</name>
<protein>
    <submittedName>
        <fullName evidence="2">Uncharacterized protein</fullName>
    </submittedName>
</protein>
<dbReference type="RefSeq" id="WP_014327389.1">
    <property type="nucleotide sequence ID" value="NC_016812.1"/>
</dbReference>
<dbReference type="GeneID" id="48977888"/>
<accession>G9A0X0</accession>
<feature type="compositionally biased region" description="Polar residues" evidence="1">
    <location>
        <begin position="33"/>
        <end position="42"/>
    </location>
</feature>
<gene>
    <name evidence="2" type="ordered locus">SFHH103_00371</name>
</gene>
<dbReference type="AlphaFoldDB" id="G9A0X0"/>
<evidence type="ECO:0000313" key="3">
    <source>
        <dbReference type="Proteomes" id="UP000007735"/>
    </source>
</evidence>
<evidence type="ECO:0000313" key="2">
    <source>
        <dbReference type="EMBL" id="CCE94871.1"/>
    </source>
</evidence>
<organism evidence="2 3">
    <name type="scientific">Sinorhizobium fredii (strain HH103)</name>
    <dbReference type="NCBI Taxonomy" id="1117943"/>
    <lineage>
        <taxon>Bacteria</taxon>
        <taxon>Pseudomonadati</taxon>
        <taxon>Pseudomonadota</taxon>
        <taxon>Alphaproteobacteria</taxon>
        <taxon>Hyphomicrobiales</taxon>
        <taxon>Rhizobiaceae</taxon>
        <taxon>Sinorhizobium/Ensifer group</taxon>
        <taxon>Sinorhizobium</taxon>
    </lineage>
</organism>
<proteinExistence type="predicted"/>
<feature type="compositionally biased region" description="Basic and acidic residues" evidence="1">
    <location>
        <begin position="43"/>
        <end position="55"/>
    </location>
</feature>
<feature type="region of interest" description="Disordered" evidence="1">
    <location>
        <begin position="1"/>
        <end position="55"/>
    </location>
</feature>
<dbReference type="Proteomes" id="UP000007735">
    <property type="component" value="Chromosome"/>
</dbReference>
<sequence length="55" mass="5743">MTDFYKLVPGAPPGRVDGIERPGSAAVSLAVTGGQSSTTVTKELTEHDQFRPAAQ</sequence>
<reference evidence="2 3" key="1">
    <citation type="journal article" date="2012" name="J. Bacteriol.">
        <title>Genome sequence of the soybean symbiont Sinorhizobium fredii HH103.</title>
        <authorList>
            <person name="Weidner S."/>
            <person name="Becker A."/>
            <person name="Bonilla I."/>
            <person name="Jaenicke S."/>
            <person name="Lloret J."/>
            <person name="Margaret I."/>
            <person name="Puhler A."/>
            <person name="Ruiz-Sainz J.E."/>
            <person name="Schneiker-Bekel S."/>
            <person name="Szczepanowski R."/>
            <person name="Vinardell J.M."/>
            <person name="Zehner S."/>
            <person name="Gottfert M."/>
        </authorList>
    </citation>
    <scope>NUCLEOTIDE SEQUENCE [LARGE SCALE GENOMIC DNA]</scope>
    <source>
        <strain evidence="2 3">HH103</strain>
    </source>
</reference>
<dbReference type="PATRIC" id="fig|380.5.peg.397"/>
<dbReference type="STRING" id="1117943.SFHH103_00371"/>